<dbReference type="Proteomes" id="UP000024771">
    <property type="component" value="Chromosome"/>
</dbReference>
<comment type="caution">
    <text evidence="1">The sequence shown here is derived from an EMBL/GenBank/DDBJ whole genome shotgun (WGS) entry which is preliminary data.</text>
</comment>
<sequence length="49" mass="5400">MAGAPRWLVIIRGVFHRDNREKVRKKLRSTAQLLAHLAAGLAPLGLQGI</sequence>
<gene>
    <name evidence="1" type="ORF">PMO01_04700</name>
</gene>
<dbReference type="PATRIC" id="fig|1395516.4.peg.962"/>
<evidence type="ECO:0000313" key="1">
    <source>
        <dbReference type="EMBL" id="ETF09784.1"/>
    </source>
</evidence>
<dbReference type="AlphaFoldDB" id="V8RET4"/>
<name>V8RET4_9PSED</name>
<protein>
    <submittedName>
        <fullName evidence="1">Uncharacterized protein</fullName>
    </submittedName>
</protein>
<organism evidence="1">
    <name type="scientific">Pseudomonas moraviensis R28-S</name>
    <dbReference type="NCBI Taxonomy" id="1395516"/>
    <lineage>
        <taxon>Bacteria</taxon>
        <taxon>Pseudomonadati</taxon>
        <taxon>Pseudomonadota</taxon>
        <taxon>Gammaproteobacteria</taxon>
        <taxon>Pseudomonadales</taxon>
        <taxon>Pseudomonadaceae</taxon>
        <taxon>Pseudomonas</taxon>
    </lineage>
</organism>
<accession>V8RET4</accession>
<proteinExistence type="predicted"/>
<dbReference type="EMBL" id="AYMZ01000003">
    <property type="protein sequence ID" value="ETF09784.1"/>
    <property type="molecule type" value="Genomic_DNA"/>
</dbReference>
<dbReference type="HOGENOM" id="CLU_3139696_0_0_6"/>
<reference evidence="1" key="1">
    <citation type="journal article" date="2014" name="Genome Announc.">
        <title>Draft Genome Sequence of Pseudomonas moraviensis R28-S.</title>
        <authorList>
            <person name="Hunter S.S."/>
            <person name="Yano H."/>
            <person name="Loftie-Eaton W."/>
            <person name="Hughes J."/>
            <person name="De Gelder L."/>
            <person name="Stragier P."/>
            <person name="De Vos P."/>
            <person name="Settles M.L."/>
            <person name="Top E.M."/>
        </authorList>
    </citation>
    <scope>NUCLEOTIDE SEQUENCE [LARGE SCALE GENOMIC DNA]</scope>
    <source>
        <strain evidence="1">R28-S</strain>
    </source>
</reference>